<sequence length="243" mass="27385">MDRSGVQAFSLAMMNTAHAAGPVHRQPASQSRVSVRRKICKTFAEKQYGIGEDDLRHLDFIQTTSNHMVNHQATKMYLYWERDVEGAAWRRYGGCARFEEYLRRRREGYRRKFPDRPFTLFPKAYKDVLRQEAPPAPAEHPPAQHLPVEQPNLVQAHPGPVSHPVLVQDPPPATNPAGGACDGIAHVPRGTENQRPARRGWEPALQAKASGDPWLFRACDRSIQDALGRGTTERTVLAILPWT</sequence>
<dbReference type="EMBL" id="QPFP01000026">
    <property type="protein sequence ID" value="TEB29629.1"/>
    <property type="molecule type" value="Genomic_DNA"/>
</dbReference>
<dbReference type="GO" id="GO:0005634">
    <property type="term" value="C:nucleus"/>
    <property type="evidence" value="ECO:0007669"/>
    <property type="project" value="UniProtKB-SubCell"/>
</dbReference>
<keyword evidence="3" id="KW-0539">Nucleus</keyword>
<dbReference type="SUPFAM" id="SSF46955">
    <property type="entry name" value="Putative DNA-binding domain"/>
    <property type="match status" value="1"/>
</dbReference>
<evidence type="ECO:0000256" key="2">
    <source>
        <dbReference type="ARBA" id="ARBA00022833"/>
    </source>
</evidence>
<proteinExistence type="predicted"/>
<accession>A0A4Y7T7U7</accession>
<dbReference type="Gene3D" id="3.90.530.10">
    <property type="entry name" value="XPA C-terminal domain"/>
    <property type="match status" value="1"/>
</dbReference>
<dbReference type="AlphaFoldDB" id="A0A4Y7T7U7"/>
<dbReference type="Proteomes" id="UP000298030">
    <property type="component" value="Unassembled WGS sequence"/>
</dbReference>
<gene>
    <name evidence="4" type="ORF">FA13DRAFT_619741</name>
</gene>
<keyword evidence="2" id="KW-0862">Zinc</keyword>
<comment type="subcellular location">
    <subcellularLocation>
        <location evidence="1">Nucleus</location>
    </subcellularLocation>
</comment>
<comment type="caution">
    <text evidence="4">The sequence shown here is derived from an EMBL/GenBank/DDBJ whole genome shotgun (WGS) entry which is preliminary data.</text>
</comment>
<dbReference type="InterPro" id="IPR037129">
    <property type="entry name" value="XPA_sf"/>
</dbReference>
<keyword evidence="5" id="KW-1185">Reference proteome</keyword>
<reference evidence="4 5" key="1">
    <citation type="journal article" date="2019" name="Nat. Ecol. Evol.">
        <title>Megaphylogeny resolves global patterns of mushroom evolution.</title>
        <authorList>
            <person name="Varga T."/>
            <person name="Krizsan K."/>
            <person name="Foldi C."/>
            <person name="Dima B."/>
            <person name="Sanchez-Garcia M."/>
            <person name="Sanchez-Ramirez S."/>
            <person name="Szollosi G.J."/>
            <person name="Szarkandi J.G."/>
            <person name="Papp V."/>
            <person name="Albert L."/>
            <person name="Andreopoulos W."/>
            <person name="Angelini C."/>
            <person name="Antonin V."/>
            <person name="Barry K.W."/>
            <person name="Bougher N.L."/>
            <person name="Buchanan P."/>
            <person name="Buyck B."/>
            <person name="Bense V."/>
            <person name="Catcheside P."/>
            <person name="Chovatia M."/>
            <person name="Cooper J."/>
            <person name="Damon W."/>
            <person name="Desjardin D."/>
            <person name="Finy P."/>
            <person name="Geml J."/>
            <person name="Haridas S."/>
            <person name="Hughes K."/>
            <person name="Justo A."/>
            <person name="Karasinski D."/>
            <person name="Kautmanova I."/>
            <person name="Kiss B."/>
            <person name="Kocsube S."/>
            <person name="Kotiranta H."/>
            <person name="LaButti K.M."/>
            <person name="Lechner B.E."/>
            <person name="Liimatainen K."/>
            <person name="Lipzen A."/>
            <person name="Lukacs Z."/>
            <person name="Mihaltcheva S."/>
            <person name="Morgado L.N."/>
            <person name="Niskanen T."/>
            <person name="Noordeloos M.E."/>
            <person name="Ohm R.A."/>
            <person name="Ortiz-Santana B."/>
            <person name="Ovrebo C."/>
            <person name="Racz N."/>
            <person name="Riley R."/>
            <person name="Savchenko A."/>
            <person name="Shiryaev A."/>
            <person name="Soop K."/>
            <person name="Spirin V."/>
            <person name="Szebenyi C."/>
            <person name="Tomsovsky M."/>
            <person name="Tulloss R.E."/>
            <person name="Uehling J."/>
            <person name="Grigoriev I.V."/>
            <person name="Vagvolgyi C."/>
            <person name="Papp T."/>
            <person name="Martin F.M."/>
            <person name="Miettinen O."/>
            <person name="Hibbett D.S."/>
            <person name="Nagy L.G."/>
        </authorList>
    </citation>
    <scope>NUCLEOTIDE SEQUENCE [LARGE SCALE GENOMIC DNA]</scope>
    <source>
        <strain evidence="4 5">FP101781</strain>
    </source>
</reference>
<dbReference type="InterPro" id="IPR009061">
    <property type="entry name" value="DNA-bd_dom_put_sf"/>
</dbReference>
<evidence type="ECO:0000256" key="1">
    <source>
        <dbReference type="ARBA" id="ARBA00004123"/>
    </source>
</evidence>
<protein>
    <submittedName>
        <fullName evidence="4">Uncharacterized protein</fullName>
    </submittedName>
</protein>
<evidence type="ECO:0000313" key="5">
    <source>
        <dbReference type="Proteomes" id="UP000298030"/>
    </source>
</evidence>
<dbReference type="CDD" id="cd21075">
    <property type="entry name" value="DBD_XPA-like"/>
    <property type="match status" value="1"/>
</dbReference>
<name>A0A4Y7T7U7_COPMI</name>
<organism evidence="4 5">
    <name type="scientific">Coprinellus micaceus</name>
    <name type="common">Glistening ink-cap mushroom</name>
    <name type="synonym">Coprinus micaceus</name>
    <dbReference type="NCBI Taxonomy" id="71717"/>
    <lineage>
        <taxon>Eukaryota</taxon>
        <taxon>Fungi</taxon>
        <taxon>Dikarya</taxon>
        <taxon>Basidiomycota</taxon>
        <taxon>Agaricomycotina</taxon>
        <taxon>Agaricomycetes</taxon>
        <taxon>Agaricomycetidae</taxon>
        <taxon>Agaricales</taxon>
        <taxon>Agaricineae</taxon>
        <taxon>Psathyrellaceae</taxon>
        <taxon>Coprinellus</taxon>
    </lineage>
</organism>
<evidence type="ECO:0000256" key="3">
    <source>
        <dbReference type="ARBA" id="ARBA00023242"/>
    </source>
</evidence>
<evidence type="ECO:0000313" key="4">
    <source>
        <dbReference type="EMBL" id="TEB29629.1"/>
    </source>
</evidence>
<dbReference type="OrthoDB" id="2965800at2759"/>